<evidence type="ECO:0000256" key="1">
    <source>
        <dbReference type="ARBA" id="ARBA00009986"/>
    </source>
</evidence>
<dbReference type="Pfam" id="PF00171">
    <property type="entry name" value="Aldedh"/>
    <property type="match status" value="1"/>
</dbReference>
<dbReference type="GO" id="GO:0005737">
    <property type="term" value="C:cytoplasm"/>
    <property type="evidence" value="ECO:0007669"/>
    <property type="project" value="TreeGrafter"/>
</dbReference>
<proteinExistence type="inferred from homology"/>
<gene>
    <name evidence="4" type="ORF">POTOM_009834</name>
</gene>
<accession>A0A8X8D9V9</accession>
<dbReference type="InterPro" id="IPR015590">
    <property type="entry name" value="Aldehyde_DH_dom"/>
</dbReference>
<comment type="similarity">
    <text evidence="1">Belongs to the aldehyde dehydrogenase family.</text>
</comment>
<dbReference type="PANTHER" id="PTHR43570">
    <property type="entry name" value="ALDEHYDE DEHYDROGENASE"/>
    <property type="match status" value="1"/>
</dbReference>
<evidence type="ECO:0000313" key="5">
    <source>
        <dbReference type="Proteomes" id="UP000886885"/>
    </source>
</evidence>
<dbReference type="AlphaFoldDB" id="A0A8X8D9V9"/>
<dbReference type="EMBL" id="JAAWWB010000004">
    <property type="protein sequence ID" value="KAG6784149.1"/>
    <property type="molecule type" value="Genomic_DNA"/>
</dbReference>
<dbReference type="PANTHER" id="PTHR43570:SF16">
    <property type="entry name" value="ALDEHYDE DEHYDROGENASE TYPE III, ISOFORM Q"/>
    <property type="match status" value="1"/>
</dbReference>
<dbReference type="Proteomes" id="UP000886885">
    <property type="component" value="Chromosome 2D"/>
</dbReference>
<dbReference type="GO" id="GO:0006081">
    <property type="term" value="P:aldehyde metabolic process"/>
    <property type="evidence" value="ECO:0007669"/>
    <property type="project" value="InterPro"/>
</dbReference>
<dbReference type="FunFam" id="3.40.605.10:FF:000004">
    <property type="entry name" value="Aldehyde dehydrogenase"/>
    <property type="match status" value="1"/>
</dbReference>
<evidence type="ECO:0000313" key="4">
    <source>
        <dbReference type="EMBL" id="KAG6784149.1"/>
    </source>
</evidence>
<sequence>MKVPTKTSTGLPWTSPSKTKRYKVPPLCPFEQYTPTHQTFLSLTAPSKKGPAKLFSLYRSIGGMATEEEKQTVFDVEAANMLTKELRDVFASGKTRSYEWRISQLKSMIKMCDEHEEDIAYALHQDLSKPKLESIVYEITMLKNSCTLAIKELKQWMMPEKAKTSLLTFPSSAEIVPEPLGVVLIISAWNYPFLLSLDPLVGAIAAGNTMVLKPSEFSPATSSLLAKLLPEYLDISSIKVVEGAVSETSALLEQKWDKIFYTGSCSFLCFYMHVESDC</sequence>
<keyword evidence="5" id="KW-1185">Reference proteome</keyword>
<dbReference type="InterPro" id="IPR012394">
    <property type="entry name" value="Aldehyde_DH_NAD(P)"/>
</dbReference>
<evidence type="ECO:0000256" key="2">
    <source>
        <dbReference type="ARBA" id="ARBA00023002"/>
    </source>
</evidence>
<keyword evidence="2" id="KW-0560">Oxidoreductase</keyword>
<dbReference type="OrthoDB" id="440325at2759"/>
<comment type="caution">
    <text evidence="4">The sequence shown here is derived from an EMBL/GenBank/DDBJ whole genome shotgun (WGS) entry which is preliminary data.</text>
</comment>
<name>A0A8X8D9V9_POPTO</name>
<feature type="domain" description="Aldehyde dehydrogenase" evidence="3">
    <location>
        <begin position="83"/>
        <end position="265"/>
    </location>
</feature>
<organism evidence="4 5">
    <name type="scientific">Populus tomentosa</name>
    <name type="common">Chinese white poplar</name>
    <dbReference type="NCBI Taxonomy" id="118781"/>
    <lineage>
        <taxon>Eukaryota</taxon>
        <taxon>Viridiplantae</taxon>
        <taxon>Streptophyta</taxon>
        <taxon>Embryophyta</taxon>
        <taxon>Tracheophyta</taxon>
        <taxon>Spermatophyta</taxon>
        <taxon>Magnoliopsida</taxon>
        <taxon>eudicotyledons</taxon>
        <taxon>Gunneridae</taxon>
        <taxon>Pentapetalae</taxon>
        <taxon>rosids</taxon>
        <taxon>fabids</taxon>
        <taxon>Malpighiales</taxon>
        <taxon>Salicaceae</taxon>
        <taxon>Saliceae</taxon>
        <taxon>Populus</taxon>
    </lineage>
</organism>
<dbReference type="GO" id="GO:0004029">
    <property type="term" value="F:aldehyde dehydrogenase (NAD+) activity"/>
    <property type="evidence" value="ECO:0007669"/>
    <property type="project" value="TreeGrafter"/>
</dbReference>
<reference evidence="4" key="1">
    <citation type="journal article" date="2020" name="bioRxiv">
        <title>Hybrid origin of Populus tomentosa Carr. identified through genome sequencing and phylogenomic analysis.</title>
        <authorList>
            <person name="An X."/>
            <person name="Gao K."/>
            <person name="Chen Z."/>
            <person name="Li J."/>
            <person name="Yang X."/>
            <person name="Yang X."/>
            <person name="Zhou J."/>
            <person name="Guo T."/>
            <person name="Zhao T."/>
            <person name="Huang S."/>
            <person name="Miao D."/>
            <person name="Khan W.U."/>
            <person name="Rao P."/>
            <person name="Ye M."/>
            <person name="Lei B."/>
            <person name="Liao W."/>
            <person name="Wang J."/>
            <person name="Ji L."/>
            <person name="Li Y."/>
            <person name="Guo B."/>
            <person name="Mustafa N.S."/>
            <person name="Li S."/>
            <person name="Yun Q."/>
            <person name="Keller S.R."/>
            <person name="Mao J."/>
            <person name="Zhang R."/>
            <person name="Strauss S.H."/>
        </authorList>
    </citation>
    <scope>NUCLEOTIDE SEQUENCE</scope>
    <source>
        <strain evidence="4">GM15</strain>
        <tissue evidence="4">Leaf</tissue>
    </source>
</reference>
<evidence type="ECO:0000259" key="3">
    <source>
        <dbReference type="Pfam" id="PF00171"/>
    </source>
</evidence>
<protein>
    <recommendedName>
        <fullName evidence="3">Aldehyde dehydrogenase domain-containing protein</fullName>
    </recommendedName>
</protein>